<comment type="caution">
    <text evidence="1">The sequence shown here is derived from an EMBL/GenBank/DDBJ whole genome shotgun (WGS) entry which is preliminary data.</text>
</comment>
<keyword evidence="2" id="KW-1185">Reference proteome</keyword>
<proteinExistence type="predicted"/>
<gene>
    <name evidence="1" type="ORF">M9H77_09895</name>
</gene>
<sequence length="204" mass="22216">MSQDYDSSTGGEYPIAVAAAAFAIKSLEETKMRDGRKGNPDTPITKIKKKDDKARVPEPRAKAIKFADEVSKSNLDTQDRKVQISSGTSEEKTEKASGLVPAHKKKLSFGDAIANSPPETAPPEERIGPLLPSVKKTPKSAYKSLDKTPSRKPESTEPKADSPPIKQPQFQPVNPVRQSPTKPGVEENTGDAWEQAEIARIKEK</sequence>
<dbReference type="EMBL" id="CM044702">
    <property type="protein sequence ID" value="KAI5678945.1"/>
    <property type="molecule type" value="Genomic_DNA"/>
</dbReference>
<protein>
    <submittedName>
        <fullName evidence="1">Uncharacterized protein</fullName>
    </submittedName>
</protein>
<name>A0ACC0C231_CATRO</name>
<dbReference type="Proteomes" id="UP001060085">
    <property type="component" value="Linkage Group LG02"/>
</dbReference>
<evidence type="ECO:0000313" key="2">
    <source>
        <dbReference type="Proteomes" id="UP001060085"/>
    </source>
</evidence>
<reference evidence="2" key="1">
    <citation type="journal article" date="2023" name="Nat. Plants">
        <title>Single-cell RNA sequencing provides a high-resolution roadmap for understanding the multicellular compartmentation of specialized metabolism.</title>
        <authorList>
            <person name="Sun S."/>
            <person name="Shen X."/>
            <person name="Li Y."/>
            <person name="Li Y."/>
            <person name="Wang S."/>
            <person name="Li R."/>
            <person name="Zhang H."/>
            <person name="Shen G."/>
            <person name="Guo B."/>
            <person name="Wei J."/>
            <person name="Xu J."/>
            <person name="St-Pierre B."/>
            <person name="Chen S."/>
            <person name="Sun C."/>
        </authorList>
    </citation>
    <scope>NUCLEOTIDE SEQUENCE [LARGE SCALE GENOMIC DNA]</scope>
</reference>
<organism evidence="1 2">
    <name type="scientific">Catharanthus roseus</name>
    <name type="common">Madagascar periwinkle</name>
    <name type="synonym">Vinca rosea</name>
    <dbReference type="NCBI Taxonomy" id="4058"/>
    <lineage>
        <taxon>Eukaryota</taxon>
        <taxon>Viridiplantae</taxon>
        <taxon>Streptophyta</taxon>
        <taxon>Embryophyta</taxon>
        <taxon>Tracheophyta</taxon>
        <taxon>Spermatophyta</taxon>
        <taxon>Magnoliopsida</taxon>
        <taxon>eudicotyledons</taxon>
        <taxon>Gunneridae</taxon>
        <taxon>Pentapetalae</taxon>
        <taxon>asterids</taxon>
        <taxon>lamiids</taxon>
        <taxon>Gentianales</taxon>
        <taxon>Apocynaceae</taxon>
        <taxon>Rauvolfioideae</taxon>
        <taxon>Vinceae</taxon>
        <taxon>Catharanthinae</taxon>
        <taxon>Catharanthus</taxon>
    </lineage>
</organism>
<evidence type="ECO:0000313" key="1">
    <source>
        <dbReference type="EMBL" id="KAI5678945.1"/>
    </source>
</evidence>
<accession>A0ACC0C231</accession>